<feature type="domain" description="Inner centromere protein ARK-binding" evidence="9">
    <location>
        <begin position="955"/>
        <end position="1026"/>
    </location>
</feature>
<evidence type="ECO:0000256" key="3">
    <source>
        <dbReference type="ARBA" id="ARBA00010042"/>
    </source>
</evidence>
<feature type="compositionally biased region" description="Basic and acidic residues" evidence="8">
    <location>
        <begin position="366"/>
        <end position="375"/>
    </location>
</feature>
<comment type="similarity">
    <text evidence="3">Belongs to the INCENP family.</text>
</comment>
<evidence type="ECO:0000313" key="10">
    <source>
        <dbReference type="EMBL" id="KAJ1962286.1"/>
    </source>
</evidence>
<protein>
    <recommendedName>
        <fullName evidence="9">Inner centromere protein ARK-binding domain-containing protein</fullName>
    </recommendedName>
</protein>
<feature type="region of interest" description="Disordered" evidence="8">
    <location>
        <begin position="949"/>
        <end position="980"/>
    </location>
</feature>
<comment type="subcellular location">
    <subcellularLocation>
        <location evidence="2">Cytoplasm</location>
        <location evidence="2">Cytoskeleton</location>
        <location evidence="2">Spindle</location>
    </subcellularLocation>
    <subcellularLocation>
        <location evidence="1">Nucleus</location>
    </subcellularLocation>
</comment>
<feature type="compositionally biased region" description="Polar residues" evidence="8">
    <location>
        <begin position="792"/>
        <end position="804"/>
    </location>
</feature>
<evidence type="ECO:0000256" key="5">
    <source>
        <dbReference type="ARBA" id="ARBA00022829"/>
    </source>
</evidence>
<accession>A0A9W8AUK3</accession>
<dbReference type="GO" id="GO:0007059">
    <property type="term" value="P:chromosome segregation"/>
    <property type="evidence" value="ECO:0007669"/>
    <property type="project" value="UniProtKB-KW"/>
</dbReference>
<dbReference type="Gene3D" id="6.10.250.2990">
    <property type="match status" value="1"/>
</dbReference>
<dbReference type="Proteomes" id="UP001150925">
    <property type="component" value="Unassembled WGS sequence"/>
</dbReference>
<feature type="compositionally biased region" description="Polar residues" evidence="8">
    <location>
        <begin position="1037"/>
        <end position="1048"/>
    </location>
</feature>
<name>A0A9W8AUK3_9FUNG</name>
<dbReference type="OrthoDB" id="6123at2759"/>
<feature type="compositionally biased region" description="Polar residues" evidence="8">
    <location>
        <begin position="334"/>
        <end position="365"/>
    </location>
</feature>
<feature type="region of interest" description="Disordered" evidence="8">
    <location>
        <begin position="885"/>
        <end position="926"/>
    </location>
</feature>
<feature type="compositionally biased region" description="Polar residues" evidence="8">
    <location>
        <begin position="841"/>
        <end position="855"/>
    </location>
</feature>
<dbReference type="InterPro" id="IPR005635">
    <property type="entry name" value="Inner_centromere_prot_ARK-bd"/>
</dbReference>
<organism evidence="10 11">
    <name type="scientific">Dispira parvispora</name>
    <dbReference type="NCBI Taxonomy" id="1520584"/>
    <lineage>
        <taxon>Eukaryota</taxon>
        <taxon>Fungi</taxon>
        <taxon>Fungi incertae sedis</taxon>
        <taxon>Zoopagomycota</taxon>
        <taxon>Kickxellomycotina</taxon>
        <taxon>Dimargaritomycetes</taxon>
        <taxon>Dimargaritales</taxon>
        <taxon>Dimargaritaceae</taxon>
        <taxon>Dispira</taxon>
    </lineage>
</organism>
<sequence>MAPHYTLSDEQQWVAGQKRKYADLCDEKIAEFTTLFRENMDWLNEYHTGVFSHQEESIVSHMLKTTSRRYGDKYTATRTHVRDVFTESKLFDPPVVASPESDRGAHTPQPTIESNQLDDFFQQCLNTVKKGTSVSDAHRSSAEPSSLQNGLALSTLSPIQATDHGPRFMDHLSPLTKPGSTFLNRPITRMSTSDTMHEVPGEDAYVPPYAIDSSRLAVPSEQNSVTLPSSSPPLGLTKTTVTASSLEKRGVDALSPKKPLADQKGSGLFSFPSLSSVVTSQPIHTPAVDQHSANHLDFAAQPGKGLSKTVPRSLPLSNTVETPSSTAGEGHSIQPFSTHTSQPTLSQIADGNVENGIQSKTTGRTDSTDRKSKDKFLSGTERLRKALEQLRPTTKSGTTAELDGVSQDHEIVSKEVAAAPENTTSPAYTRITPPLDLTEQVSAACVPESSEIASTRSSTDQGKRLSLASDAVPDVTRSTNRTLSPDKPSVDPPMTSHTADSLMTSTAPQTSYSMDTDTAPVPAVDTHTIGSTAVSPSPSPPMKKVCTQPEDDPFVVSKPTASTHAMECSTPNDHKSSANAQGMRTPSTLAHALSAPFAGGSYIVQKLLSAMKMTSAATPPGSDPDQLPQEQQDSHPQVRTQAPNVRVAGRSNIPGHGNLGLGASTANAEGKRTKLQTASRIPTSTTTSSKNRSDTPSDLQSFRNKLTQAKAAMQKLEPKNAGKHDQGPAKLSVEAGNKAPTTQQKPAHPAPRGPEVMRTMFKSLNHKPLAAGKASNKPQGHDRNVHAPERAPQSTVGQPTRSTLKATTPSTIVDPFTASVRPPTTAVTAYHATVDDKENHCPSQSQTPDRGTPLTSRAKEFTPTSFNRQKEAVITEYQDVMVPVRSSDGPYAESQEASDESGLDSFVSSTSHMSVDGPASKTPAPIPISVPCPVARSPSEEYTTLVTGNNELPEIPDEYSDDDSYGYDTSSPESVAGRTQAKTYKGQRIPFWATSPAVRDALMRQNRLNPERIFGKVRPIKVEDIFNKQDRRYRIRSSSANWSGSDKLSVTEEKEYEKRMGYHPV</sequence>
<dbReference type="AlphaFoldDB" id="A0A9W8AUK3"/>
<feature type="compositionally biased region" description="Acidic residues" evidence="8">
    <location>
        <begin position="954"/>
        <end position="965"/>
    </location>
</feature>
<feature type="region of interest" description="Disordered" evidence="8">
    <location>
        <begin position="614"/>
        <end position="700"/>
    </location>
</feature>
<feature type="region of interest" description="Disordered" evidence="8">
    <location>
        <begin position="446"/>
        <end position="514"/>
    </location>
</feature>
<feature type="region of interest" description="Disordered" evidence="8">
    <location>
        <begin position="300"/>
        <end position="375"/>
    </location>
</feature>
<evidence type="ECO:0000259" key="9">
    <source>
        <dbReference type="Pfam" id="PF03941"/>
    </source>
</evidence>
<keyword evidence="5" id="KW-0159">Chromosome partition</keyword>
<feature type="region of interest" description="Disordered" evidence="8">
    <location>
        <begin position="92"/>
        <end position="113"/>
    </location>
</feature>
<keyword evidence="4" id="KW-0963">Cytoplasm</keyword>
<feature type="region of interest" description="Disordered" evidence="8">
    <location>
        <begin position="416"/>
        <end position="435"/>
    </location>
</feature>
<feature type="region of interest" description="Disordered" evidence="8">
    <location>
        <begin position="563"/>
        <end position="584"/>
    </location>
</feature>
<evidence type="ECO:0000256" key="7">
    <source>
        <dbReference type="ARBA" id="ARBA00023242"/>
    </source>
</evidence>
<proteinExistence type="inferred from homology"/>
<evidence type="ECO:0000256" key="2">
    <source>
        <dbReference type="ARBA" id="ARBA00004186"/>
    </source>
</evidence>
<feature type="compositionally biased region" description="Polar residues" evidence="8">
    <location>
        <begin position="315"/>
        <end position="327"/>
    </location>
</feature>
<dbReference type="Pfam" id="PF03941">
    <property type="entry name" value="INCENP_ARK-bind"/>
    <property type="match status" value="1"/>
</dbReference>
<reference evidence="10" key="1">
    <citation type="submission" date="2022-07" db="EMBL/GenBank/DDBJ databases">
        <title>Phylogenomic reconstructions and comparative analyses of Kickxellomycotina fungi.</title>
        <authorList>
            <person name="Reynolds N.K."/>
            <person name="Stajich J.E."/>
            <person name="Barry K."/>
            <person name="Grigoriev I.V."/>
            <person name="Crous P."/>
            <person name="Smith M.E."/>
        </authorList>
    </citation>
    <scope>NUCLEOTIDE SEQUENCE</scope>
    <source>
        <strain evidence="10">RSA 1196</strain>
    </source>
</reference>
<gene>
    <name evidence="10" type="ORF">IWQ62_003578</name>
</gene>
<feature type="compositionally biased region" description="Basic and acidic residues" evidence="8">
    <location>
        <begin position="779"/>
        <end position="789"/>
    </location>
</feature>
<feature type="region of interest" description="Disordered" evidence="8">
    <location>
        <begin position="770"/>
        <end position="804"/>
    </location>
</feature>
<dbReference type="GO" id="GO:0005819">
    <property type="term" value="C:spindle"/>
    <property type="evidence" value="ECO:0007669"/>
    <property type="project" value="UniProtKB-SubCell"/>
</dbReference>
<feature type="region of interest" description="Disordered" evidence="8">
    <location>
        <begin position="834"/>
        <end position="867"/>
    </location>
</feature>
<comment type="caution">
    <text evidence="10">The sequence shown here is derived from an EMBL/GenBank/DDBJ whole genome shotgun (WGS) entry which is preliminary data.</text>
</comment>
<keyword evidence="11" id="KW-1185">Reference proteome</keyword>
<feature type="compositionally biased region" description="Polar residues" evidence="8">
    <location>
        <begin position="675"/>
        <end position="700"/>
    </location>
</feature>
<feature type="compositionally biased region" description="Basic and acidic residues" evidence="8">
    <location>
        <begin position="1049"/>
        <end position="1065"/>
    </location>
</feature>
<evidence type="ECO:0000256" key="8">
    <source>
        <dbReference type="SAM" id="MobiDB-lite"/>
    </source>
</evidence>
<dbReference type="PANTHER" id="PTHR13142:SF1">
    <property type="entry name" value="INNER CENTROMERE PROTEIN"/>
    <property type="match status" value="1"/>
</dbReference>
<evidence type="ECO:0000256" key="1">
    <source>
        <dbReference type="ARBA" id="ARBA00004123"/>
    </source>
</evidence>
<keyword evidence="6" id="KW-0206">Cytoskeleton</keyword>
<dbReference type="EMBL" id="JANBPY010000987">
    <property type="protein sequence ID" value="KAJ1962286.1"/>
    <property type="molecule type" value="Genomic_DNA"/>
</dbReference>
<dbReference type="GO" id="GO:0005634">
    <property type="term" value="C:nucleus"/>
    <property type="evidence" value="ECO:0007669"/>
    <property type="project" value="UniProtKB-SubCell"/>
</dbReference>
<feature type="compositionally biased region" description="Polar residues" evidence="8">
    <location>
        <begin position="628"/>
        <end position="643"/>
    </location>
</feature>
<feature type="region of interest" description="Disordered" evidence="8">
    <location>
        <begin position="1037"/>
        <end position="1065"/>
    </location>
</feature>
<feature type="compositionally biased region" description="Polar residues" evidence="8">
    <location>
        <begin position="451"/>
        <end position="460"/>
    </location>
</feature>
<keyword evidence="7" id="KW-0539">Nucleus</keyword>
<evidence type="ECO:0000256" key="6">
    <source>
        <dbReference type="ARBA" id="ARBA00023212"/>
    </source>
</evidence>
<evidence type="ECO:0000256" key="4">
    <source>
        <dbReference type="ARBA" id="ARBA00022490"/>
    </source>
</evidence>
<evidence type="ECO:0000313" key="11">
    <source>
        <dbReference type="Proteomes" id="UP001150925"/>
    </source>
</evidence>
<feature type="compositionally biased region" description="Polar residues" evidence="8">
    <location>
        <begin position="495"/>
        <end position="514"/>
    </location>
</feature>
<dbReference type="PANTHER" id="PTHR13142">
    <property type="entry name" value="INNER CENTROMERE PROTEIN"/>
    <property type="match status" value="1"/>
</dbReference>